<evidence type="ECO:0000313" key="3">
    <source>
        <dbReference type="Proteomes" id="UP000694403"/>
    </source>
</evidence>
<dbReference type="PROSITE" id="PS50824">
    <property type="entry name" value="DAPIN"/>
    <property type="match status" value="1"/>
</dbReference>
<dbReference type="AlphaFoldDB" id="A0A8C3T456"/>
<dbReference type="Proteomes" id="UP000694403">
    <property type="component" value="Unplaced"/>
</dbReference>
<evidence type="ECO:0000259" key="1">
    <source>
        <dbReference type="PROSITE" id="PS50824"/>
    </source>
</evidence>
<dbReference type="SMART" id="SM01289">
    <property type="entry name" value="PYRIN"/>
    <property type="match status" value="1"/>
</dbReference>
<protein>
    <recommendedName>
        <fullName evidence="1">Pyrin domain-containing protein</fullName>
    </recommendedName>
</protein>
<accession>A0A8C3T456</accession>
<reference evidence="2" key="2">
    <citation type="submission" date="2025-09" db="UniProtKB">
        <authorList>
            <consortium name="Ensembl"/>
        </authorList>
    </citation>
    <scope>IDENTIFICATION</scope>
</reference>
<dbReference type="InterPro" id="IPR011029">
    <property type="entry name" value="DEATH-like_dom_sf"/>
</dbReference>
<name>A0A8C3T456_CHESE</name>
<feature type="domain" description="Pyrin" evidence="1">
    <location>
        <begin position="1"/>
        <end position="91"/>
    </location>
</feature>
<keyword evidence="3" id="KW-1185">Reference proteome</keyword>
<proteinExistence type="predicted"/>
<dbReference type="Gene3D" id="1.10.533.10">
    <property type="entry name" value="Death Domain, Fas"/>
    <property type="match status" value="1"/>
</dbReference>
<evidence type="ECO:0000313" key="2">
    <source>
        <dbReference type="Ensembl" id="ENSCSRP00000023882.1"/>
    </source>
</evidence>
<sequence>MEETMKDHLLGTLEDLGEELETFKSKLSEIGSQEGSGNISWSTLRVEDPRDQTEELLRCSKDEDGVEVTRKVLRAINQQDLAERLTKTTGSGKKQDLEG</sequence>
<reference evidence="2" key="1">
    <citation type="submission" date="2025-08" db="UniProtKB">
        <authorList>
            <consortium name="Ensembl"/>
        </authorList>
    </citation>
    <scope>IDENTIFICATION</scope>
</reference>
<dbReference type="InterPro" id="IPR004020">
    <property type="entry name" value="DAPIN"/>
</dbReference>
<dbReference type="Ensembl" id="ENSCSRT00000024912.1">
    <property type="protein sequence ID" value="ENSCSRP00000023882.1"/>
    <property type="gene ID" value="ENSCSRG00000017941.1"/>
</dbReference>
<organism evidence="2 3">
    <name type="scientific">Chelydra serpentina</name>
    <name type="common">Snapping turtle</name>
    <name type="synonym">Testudo serpentina</name>
    <dbReference type="NCBI Taxonomy" id="8475"/>
    <lineage>
        <taxon>Eukaryota</taxon>
        <taxon>Metazoa</taxon>
        <taxon>Chordata</taxon>
        <taxon>Craniata</taxon>
        <taxon>Vertebrata</taxon>
        <taxon>Euteleostomi</taxon>
        <taxon>Archelosauria</taxon>
        <taxon>Testudinata</taxon>
        <taxon>Testudines</taxon>
        <taxon>Cryptodira</taxon>
        <taxon>Durocryptodira</taxon>
        <taxon>Americhelydia</taxon>
        <taxon>Chelydroidea</taxon>
        <taxon>Chelydridae</taxon>
        <taxon>Chelydra</taxon>
    </lineage>
</organism>
<dbReference type="Pfam" id="PF02758">
    <property type="entry name" value="PYRIN"/>
    <property type="match status" value="1"/>
</dbReference>
<dbReference type="SUPFAM" id="SSF47986">
    <property type="entry name" value="DEATH domain"/>
    <property type="match status" value="1"/>
</dbReference>